<evidence type="ECO:0000256" key="3">
    <source>
        <dbReference type="ARBA" id="ARBA00023163"/>
    </source>
</evidence>
<dbReference type="SMART" id="SM00347">
    <property type="entry name" value="HTH_MARR"/>
    <property type="match status" value="1"/>
</dbReference>
<evidence type="ECO:0000313" key="6">
    <source>
        <dbReference type="Proteomes" id="UP000184245"/>
    </source>
</evidence>
<dbReference type="InterPro" id="IPR000835">
    <property type="entry name" value="HTH_MarR-typ"/>
</dbReference>
<dbReference type="STRING" id="1122155.SAMN02745158_01298"/>
<keyword evidence="1" id="KW-0805">Transcription regulation</keyword>
<organism evidence="5 6">
    <name type="scientific">Lactonifactor longoviformis DSM 17459</name>
    <dbReference type="NCBI Taxonomy" id="1122155"/>
    <lineage>
        <taxon>Bacteria</taxon>
        <taxon>Bacillati</taxon>
        <taxon>Bacillota</taxon>
        <taxon>Clostridia</taxon>
        <taxon>Eubacteriales</taxon>
        <taxon>Clostridiaceae</taxon>
        <taxon>Lactonifactor</taxon>
    </lineage>
</organism>
<evidence type="ECO:0000313" key="5">
    <source>
        <dbReference type="EMBL" id="SHE70082.1"/>
    </source>
</evidence>
<gene>
    <name evidence="5" type="ORF">SAMN02745158_01298</name>
</gene>
<accession>A0A1M4VMJ6</accession>
<evidence type="ECO:0000256" key="1">
    <source>
        <dbReference type="ARBA" id="ARBA00023015"/>
    </source>
</evidence>
<dbReference type="OrthoDB" id="9795441at2"/>
<evidence type="ECO:0000256" key="2">
    <source>
        <dbReference type="ARBA" id="ARBA00023125"/>
    </source>
</evidence>
<sequence length="149" mass="17295">MLELGRGYFDKFIKLEKLYRKYFQEALVSYGLTPNEMIVLLFLYNNAPALDTSRDIVRCKGISKGLVARSVESLTSRGYLTTRRDERDHRVIHLKLSDPEIVGDLQKTQEQLAARLEEGIPEEYKKVTNETLRLMIENVERMLKGEQLS</sequence>
<dbReference type="EMBL" id="FQVI01000004">
    <property type="protein sequence ID" value="SHE70082.1"/>
    <property type="molecule type" value="Genomic_DNA"/>
</dbReference>
<dbReference type="PANTHER" id="PTHR42756">
    <property type="entry name" value="TRANSCRIPTIONAL REGULATOR, MARR"/>
    <property type="match status" value="1"/>
</dbReference>
<dbReference type="GO" id="GO:0003700">
    <property type="term" value="F:DNA-binding transcription factor activity"/>
    <property type="evidence" value="ECO:0007669"/>
    <property type="project" value="InterPro"/>
</dbReference>
<dbReference type="GO" id="GO:0003677">
    <property type="term" value="F:DNA binding"/>
    <property type="evidence" value="ECO:0007669"/>
    <property type="project" value="UniProtKB-KW"/>
</dbReference>
<keyword evidence="3" id="KW-0804">Transcription</keyword>
<dbReference type="Gene3D" id="1.10.10.10">
    <property type="entry name" value="Winged helix-like DNA-binding domain superfamily/Winged helix DNA-binding domain"/>
    <property type="match status" value="1"/>
</dbReference>
<protein>
    <submittedName>
        <fullName evidence="5">DNA-binding transcriptional regulator, MarR family</fullName>
    </submittedName>
</protein>
<dbReference type="Proteomes" id="UP000184245">
    <property type="component" value="Unassembled WGS sequence"/>
</dbReference>
<keyword evidence="6" id="KW-1185">Reference proteome</keyword>
<feature type="domain" description="HTH marR-type" evidence="4">
    <location>
        <begin position="25"/>
        <end position="125"/>
    </location>
</feature>
<name>A0A1M4VMJ6_9CLOT</name>
<reference evidence="5 6" key="1">
    <citation type="submission" date="2016-11" db="EMBL/GenBank/DDBJ databases">
        <authorList>
            <person name="Jaros S."/>
            <person name="Januszkiewicz K."/>
            <person name="Wedrychowicz H."/>
        </authorList>
    </citation>
    <scope>NUCLEOTIDE SEQUENCE [LARGE SCALE GENOMIC DNA]</scope>
    <source>
        <strain evidence="5 6">DSM 17459</strain>
    </source>
</reference>
<dbReference type="SUPFAM" id="SSF46785">
    <property type="entry name" value="Winged helix' DNA-binding domain"/>
    <property type="match status" value="1"/>
</dbReference>
<dbReference type="PANTHER" id="PTHR42756:SF1">
    <property type="entry name" value="TRANSCRIPTIONAL REPRESSOR OF EMRAB OPERON"/>
    <property type="match status" value="1"/>
</dbReference>
<dbReference type="RefSeq" id="WP_072850084.1">
    <property type="nucleotide sequence ID" value="NZ_FQVI01000004.1"/>
</dbReference>
<evidence type="ECO:0000259" key="4">
    <source>
        <dbReference type="SMART" id="SM00347"/>
    </source>
</evidence>
<dbReference type="InterPro" id="IPR036388">
    <property type="entry name" value="WH-like_DNA-bd_sf"/>
</dbReference>
<dbReference type="AlphaFoldDB" id="A0A1M4VMJ6"/>
<dbReference type="Pfam" id="PF12802">
    <property type="entry name" value="MarR_2"/>
    <property type="match status" value="1"/>
</dbReference>
<proteinExistence type="predicted"/>
<keyword evidence="2 5" id="KW-0238">DNA-binding</keyword>
<dbReference type="InterPro" id="IPR036390">
    <property type="entry name" value="WH_DNA-bd_sf"/>
</dbReference>